<name>A0A6A1QDG3_BALPH</name>
<dbReference type="PANTHER" id="PTHR24412">
    <property type="entry name" value="KELCH PROTEIN"/>
    <property type="match status" value="1"/>
</dbReference>
<evidence type="ECO:0000256" key="2">
    <source>
        <dbReference type="ARBA" id="ARBA00022737"/>
    </source>
</evidence>
<feature type="domain" description="BACK" evidence="4">
    <location>
        <begin position="35"/>
        <end position="133"/>
    </location>
</feature>
<reference evidence="5 6" key="1">
    <citation type="journal article" date="2019" name="PLoS ONE">
        <title>Genomic analyses reveal an absence of contemporary introgressive admixture between fin whales and blue whales, despite known hybrids.</title>
        <authorList>
            <person name="Westbury M.V."/>
            <person name="Petersen B."/>
            <person name="Lorenzen E.D."/>
        </authorList>
    </citation>
    <scope>NUCLEOTIDE SEQUENCE [LARGE SCALE GENOMIC DNA]</scope>
    <source>
        <strain evidence="5">FinWhale-01</strain>
    </source>
</reference>
<evidence type="ECO:0000259" key="4">
    <source>
        <dbReference type="SMART" id="SM00875"/>
    </source>
</evidence>
<comment type="caution">
    <text evidence="5">The sequence shown here is derived from an EMBL/GenBank/DDBJ whole genome shotgun (WGS) entry which is preliminary data.</text>
</comment>
<evidence type="ECO:0000313" key="5">
    <source>
        <dbReference type="EMBL" id="KAB0406178.1"/>
    </source>
</evidence>
<dbReference type="FunFam" id="1.25.40.420:FF:000001">
    <property type="entry name" value="Kelch-like family member 12"/>
    <property type="match status" value="1"/>
</dbReference>
<dbReference type="InterPro" id="IPR015915">
    <property type="entry name" value="Kelch-typ_b-propeller"/>
</dbReference>
<dbReference type="CDD" id="cd18469">
    <property type="entry name" value="BACK_KLHL30"/>
    <property type="match status" value="1"/>
</dbReference>
<feature type="region of interest" description="Disordered" evidence="3">
    <location>
        <begin position="311"/>
        <end position="346"/>
    </location>
</feature>
<feature type="compositionally biased region" description="Basic residues" evidence="3">
    <location>
        <begin position="448"/>
        <end position="459"/>
    </location>
</feature>
<dbReference type="EMBL" id="SGJD01000225">
    <property type="protein sequence ID" value="KAB0406178.1"/>
    <property type="molecule type" value="Genomic_DNA"/>
</dbReference>
<dbReference type="AlphaFoldDB" id="A0A6A1QDG3"/>
<keyword evidence="2" id="KW-0677">Repeat</keyword>
<organism evidence="5 6">
    <name type="scientific">Balaenoptera physalus</name>
    <name type="common">Fin whale</name>
    <name type="synonym">Balaena physalus</name>
    <dbReference type="NCBI Taxonomy" id="9770"/>
    <lineage>
        <taxon>Eukaryota</taxon>
        <taxon>Metazoa</taxon>
        <taxon>Chordata</taxon>
        <taxon>Craniata</taxon>
        <taxon>Vertebrata</taxon>
        <taxon>Euteleostomi</taxon>
        <taxon>Mammalia</taxon>
        <taxon>Eutheria</taxon>
        <taxon>Laurasiatheria</taxon>
        <taxon>Artiodactyla</taxon>
        <taxon>Whippomorpha</taxon>
        <taxon>Cetacea</taxon>
        <taxon>Mysticeti</taxon>
        <taxon>Balaenopteridae</taxon>
        <taxon>Balaenoptera</taxon>
    </lineage>
</organism>
<dbReference type="InterPro" id="IPR030582">
    <property type="entry name" value="KLHL30_BACK"/>
</dbReference>
<accession>A0A6A1QDG3</accession>
<dbReference type="Gene3D" id="1.25.40.420">
    <property type="match status" value="1"/>
</dbReference>
<protein>
    <recommendedName>
        <fullName evidence="4">BACK domain-containing protein</fullName>
    </recommendedName>
</protein>
<keyword evidence="6" id="KW-1185">Reference proteome</keyword>
<keyword evidence="1" id="KW-0880">Kelch repeat</keyword>
<proteinExistence type="predicted"/>
<evidence type="ECO:0000256" key="1">
    <source>
        <dbReference type="ARBA" id="ARBA00022441"/>
    </source>
</evidence>
<dbReference type="OrthoDB" id="6482909at2759"/>
<sequence length="535" mass="58470">GNVEALTRTAARLHFPAVQKVCGRYLQQQLDATNCLGICEFGEQQGLLGVAAKAWAFLRENFEAVAQEDEFLQLSQERLATCLAGDLLQVQPEQSRLEALLRWVRHDPQARATHLPELLGLVHLDAVPRPRVGLVGGQVLMKRRARGAEVCPLPGSLARKDFFGATSGDKDVAQASGGRWMALPDFPDYHKWGFSLAALNNDVYVTGTCPSHTARLRHHSHPPPSVQQAEARRGSRGTKTDTWSTTQAWCFPLREAAWRPVAPMLKARTNHASAALNGEIYAIGALAEGQQGNSKASVSVTLLAAAVPWRQRSADRRPPLQRRNSCREDPARLTPSSRVPSAGPVPAHSVVLGTTLDVVEVESYDPYTDTWTPVSPALKYVSNFSAAGCQGRLYLVGSSACKENSRESEAQPSRHPGREPWGQASTSPTPFDFPASDVSKFRPERERGGRKRHPGRRSRCAGAPDGVRAVLSACPPVPPRGHHRHRPPVARWTLTEDRPQVQSLHSLHENGALVPLGDALYMTGGRWQGMGGDYH</sequence>
<gene>
    <name evidence="5" type="ORF">E2I00_000761</name>
</gene>
<evidence type="ECO:0000256" key="3">
    <source>
        <dbReference type="SAM" id="MobiDB-lite"/>
    </source>
</evidence>
<evidence type="ECO:0000313" key="6">
    <source>
        <dbReference type="Proteomes" id="UP000437017"/>
    </source>
</evidence>
<dbReference type="PANTHER" id="PTHR24412:SF398">
    <property type="entry name" value="KELCH-LIKE PROTEIN 30"/>
    <property type="match status" value="1"/>
</dbReference>
<dbReference type="Proteomes" id="UP000437017">
    <property type="component" value="Unassembled WGS sequence"/>
</dbReference>
<dbReference type="SUPFAM" id="SSF117281">
    <property type="entry name" value="Kelch motif"/>
    <property type="match status" value="1"/>
</dbReference>
<dbReference type="InterPro" id="IPR011705">
    <property type="entry name" value="BACK"/>
</dbReference>
<feature type="region of interest" description="Disordered" evidence="3">
    <location>
        <begin position="405"/>
        <end position="463"/>
    </location>
</feature>
<feature type="non-terminal residue" evidence="5">
    <location>
        <position position="535"/>
    </location>
</feature>
<feature type="region of interest" description="Disordered" evidence="3">
    <location>
        <begin position="215"/>
        <end position="241"/>
    </location>
</feature>
<dbReference type="SMART" id="SM00875">
    <property type="entry name" value="BACK"/>
    <property type="match status" value="1"/>
</dbReference>
<dbReference type="Gene3D" id="2.120.10.80">
    <property type="entry name" value="Kelch-type beta propeller"/>
    <property type="match status" value="1"/>
</dbReference>
<feature type="non-terminal residue" evidence="5">
    <location>
        <position position="1"/>
    </location>
</feature>
<dbReference type="Pfam" id="PF07707">
    <property type="entry name" value="BACK"/>
    <property type="match status" value="1"/>
</dbReference>